<feature type="compositionally biased region" description="Acidic residues" evidence="4">
    <location>
        <begin position="335"/>
        <end position="373"/>
    </location>
</feature>
<reference evidence="5 6" key="1">
    <citation type="journal article" date="2023" name="Insect Mol. Biol.">
        <title>Genome sequencing provides insights into the evolution of gene families encoding plant cell wall-degrading enzymes in longhorned beetles.</title>
        <authorList>
            <person name="Shin N.R."/>
            <person name="Okamura Y."/>
            <person name="Kirsch R."/>
            <person name="Pauchet Y."/>
        </authorList>
    </citation>
    <scope>NUCLEOTIDE SEQUENCE [LARGE SCALE GENOMIC DNA]</scope>
    <source>
        <strain evidence="5">EAD_L_NR</strain>
    </source>
</reference>
<proteinExistence type="inferred from homology"/>
<evidence type="ECO:0000313" key="5">
    <source>
        <dbReference type="EMBL" id="KAJ8917171.1"/>
    </source>
</evidence>
<sequence>MSDEEEVYSEEEEEEEEVVETEGPGDPEFVKRQDQKRSDLDEQLREYIAEWRKQRAKEEEDLKKLKEKQAKRKIARADEERKMAERKKAEEERRVREIEEKKQRDIEEKRQRLEEAEKKRQAMMQALKDQNKNKGPNFTITKRDATSNLSAAQLERNKTKEQLEEEKKISLSIRIKPLVLEGLGLDKLREKAHELWECIVKLETEKYDLEERQKRQDYDLKELKERQKQQLRHKALKKGLDPEALTGKYPPKIQVASKYERRVDTRSYGDKKKLFEGGFEMVLMENSEKIWKQRIEEFMNRPRAKLPKWFGERPGKKAGEPETPEGEEEGKQAADEDEDLKEPVIEPEPEEEEEEEEVEVEEEEEEDEEEEEE</sequence>
<name>A0AAV8VTW9_9CUCU</name>
<dbReference type="InterPro" id="IPR001978">
    <property type="entry name" value="Troponin"/>
</dbReference>
<comment type="caution">
    <text evidence="5">The sequence shown here is derived from an EMBL/GenBank/DDBJ whole genome shotgun (WGS) entry which is preliminary data.</text>
</comment>
<dbReference type="GO" id="GO:0006937">
    <property type="term" value="P:regulation of muscle contraction"/>
    <property type="evidence" value="ECO:0007669"/>
    <property type="project" value="InterPro"/>
</dbReference>
<feature type="compositionally biased region" description="Basic and acidic residues" evidence="4">
    <location>
        <begin position="55"/>
        <end position="68"/>
    </location>
</feature>
<dbReference type="Gene3D" id="1.20.5.350">
    <property type="match status" value="1"/>
</dbReference>
<evidence type="ECO:0000313" key="6">
    <source>
        <dbReference type="Proteomes" id="UP001159042"/>
    </source>
</evidence>
<feature type="region of interest" description="Disordered" evidence="4">
    <location>
        <begin position="55"/>
        <end position="163"/>
    </location>
</feature>
<dbReference type="GO" id="GO:0005523">
    <property type="term" value="F:tropomyosin binding"/>
    <property type="evidence" value="ECO:0007669"/>
    <property type="project" value="TreeGrafter"/>
</dbReference>
<protein>
    <recommendedName>
        <fullName evidence="7">Troponin T</fullName>
    </recommendedName>
</protein>
<feature type="compositionally biased region" description="Basic and acidic residues" evidence="4">
    <location>
        <begin position="310"/>
        <end position="320"/>
    </location>
</feature>
<dbReference type="GO" id="GO:0005861">
    <property type="term" value="C:troponin complex"/>
    <property type="evidence" value="ECO:0007669"/>
    <property type="project" value="InterPro"/>
</dbReference>
<dbReference type="FunFam" id="1.20.5.350:FF:000003">
    <property type="entry name" value="Troponin T isoform 5"/>
    <property type="match status" value="1"/>
</dbReference>
<comment type="function">
    <text evidence="1">Troponin T is the tropomyosin-binding subunit of troponin, the thin filament regulatory complex which confers calcium-sensitivity to striated muscle actomyosin ATPase activity.</text>
</comment>
<evidence type="ECO:0008006" key="7">
    <source>
        <dbReference type="Google" id="ProtNLM"/>
    </source>
</evidence>
<dbReference type="AlphaFoldDB" id="A0AAV8VTW9"/>
<feature type="compositionally biased region" description="Acidic residues" evidence="4">
    <location>
        <begin position="1"/>
        <end position="25"/>
    </location>
</feature>
<feature type="compositionally biased region" description="Basic and acidic residues" evidence="4">
    <location>
        <begin position="75"/>
        <end position="120"/>
    </location>
</feature>
<keyword evidence="6" id="KW-1185">Reference proteome</keyword>
<feature type="region of interest" description="Disordered" evidence="4">
    <location>
        <begin position="1"/>
        <end position="39"/>
    </location>
</feature>
<feature type="compositionally biased region" description="Basic and acidic residues" evidence="4">
    <location>
        <begin position="28"/>
        <end position="39"/>
    </location>
</feature>
<organism evidence="5 6">
    <name type="scientific">Exocentrus adspersus</name>
    <dbReference type="NCBI Taxonomy" id="1586481"/>
    <lineage>
        <taxon>Eukaryota</taxon>
        <taxon>Metazoa</taxon>
        <taxon>Ecdysozoa</taxon>
        <taxon>Arthropoda</taxon>
        <taxon>Hexapoda</taxon>
        <taxon>Insecta</taxon>
        <taxon>Pterygota</taxon>
        <taxon>Neoptera</taxon>
        <taxon>Endopterygota</taxon>
        <taxon>Coleoptera</taxon>
        <taxon>Polyphaga</taxon>
        <taxon>Cucujiformia</taxon>
        <taxon>Chrysomeloidea</taxon>
        <taxon>Cerambycidae</taxon>
        <taxon>Lamiinae</taxon>
        <taxon>Acanthocinini</taxon>
        <taxon>Exocentrus</taxon>
    </lineage>
</organism>
<feature type="compositionally biased region" description="Polar residues" evidence="4">
    <location>
        <begin position="133"/>
        <end position="151"/>
    </location>
</feature>
<dbReference type="InterPro" id="IPR038077">
    <property type="entry name" value="Troponin_sf"/>
</dbReference>
<dbReference type="PANTHER" id="PTHR11521">
    <property type="entry name" value="TROPONIN T"/>
    <property type="match status" value="1"/>
</dbReference>
<dbReference type="PANTHER" id="PTHR11521:SF1">
    <property type="entry name" value="TROPONIN T, SKELETAL MUSCLE"/>
    <property type="match status" value="1"/>
</dbReference>
<evidence type="ECO:0000256" key="2">
    <source>
        <dbReference type="ARBA" id="ARBA00008330"/>
    </source>
</evidence>
<dbReference type="SUPFAM" id="SSF90250">
    <property type="entry name" value="Troponin coil-coiled subunits"/>
    <property type="match status" value="1"/>
</dbReference>
<accession>A0AAV8VTW9</accession>
<dbReference type="Pfam" id="PF00992">
    <property type="entry name" value="Troponin"/>
    <property type="match status" value="1"/>
</dbReference>
<evidence type="ECO:0000256" key="1">
    <source>
        <dbReference type="ARBA" id="ARBA00003363"/>
    </source>
</evidence>
<gene>
    <name evidence="5" type="ORF">NQ315_012663</name>
</gene>
<comment type="similarity">
    <text evidence="2">Belongs to the troponin T family.</text>
</comment>
<dbReference type="GO" id="GO:0006936">
    <property type="term" value="P:muscle contraction"/>
    <property type="evidence" value="ECO:0007669"/>
    <property type="project" value="TreeGrafter"/>
</dbReference>
<evidence type="ECO:0000256" key="4">
    <source>
        <dbReference type="SAM" id="MobiDB-lite"/>
    </source>
</evidence>
<evidence type="ECO:0000256" key="3">
    <source>
        <dbReference type="ARBA" id="ARBA00023179"/>
    </source>
</evidence>
<dbReference type="Proteomes" id="UP001159042">
    <property type="component" value="Unassembled WGS sequence"/>
</dbReference>
<dbReference type="InterPro" id="IPR027707">
    <property type="entry name" value="TNNT"/>
</dbReference>
<feature type="region of interest" description="Disordered" evidence="4">
    <location>
        <begin position="303"/>
        <end position="373"/>
    </location>
</feature>
<keyword evidence="3" id="KW-0514">Muscle protein</keyword>
<dbReference type="GO" id="GO:0045214">
    <property type="term" value="P:sarcomere organization"/>
    <property type="evidence" value="ECO:0007669"/>
    <property type="project" value="UniProtKB-ARBA"/>
</dbReference>
<dbReference type="EMBL" id="JANEYG010000035">
    <property type="protein sequence ID" value="KAJ8917171.1"/>
    <property type="molecule type" value="Genomic_DNA"/>
</dbReference>